<dbReference type="AlphaFoldDB" id="A0A845L9Q8"/>
<dbReference type="PROSITE" id="PS50112">
    <property type="entry name" value="PAS"/>
    <property type="match status" value="1"/>
</dbReference>
<protein>
    <recommendedName>
        <fullName evidence="17">Circadian input-output histidine kinase CikA</fullName>
        <ecNumber evidence="4">2.7.13.3</ecNumber>
    </recommendedName>
    <alternativeName>
        <fullName evidence="5">Stage 0 sporulation protein A homolog</fullName>
    </alternativeName>
</protein>
<dbReference type="InterPro" id="IPR003594">
    <property type="entry name" value="HATPase_dom"/>
</dbReference>
<keyword evidence="10" id="KW-0547">Nucleotide-binding</keyword>
<comment type="catalytic activity">
    <reaction evidence="1">
        <text>ATP + protein L-histidine = ADP + protein N-phospho-L-histidine.</text>
        <dbReference type="EC" id="2.7.13.3"/>
    </reaction>
</comment>
<dbReference type="SMART" id="SM00448">
    <property type="entry name" value="REC"/>
    <property type="match status" value="1"/>
</dbReference>
<evidence type="ECO:0000256" key="1">
    <source>
        <dbReference type="ARBA" id="ARBA00000085"/>
    </source>
</evidence>
<evidence type="ECO:0000256" key="6">
    <source>
        <dbReference type="ARBA" id="ARBA00022475"/>
    </source>
</evidence>
<dbReference type="SUPFAM" id="SSF47384">
    <property type="entry name" value="Homodimeric domain of signal transducing histidine kinase"/>
    <property type="match status" value="1"/>
</dbReference>
<dbReference type="InterPro" id="IPR035965">
    <property type="entry name" value="PAS-like_dom_sf"/>
</dbReference>
<dbReference type="PANTHER" id="PTHR45339">
    <property type="entry name" value="HYBRID SIGNAL TRANSDUCTION HISTIDINE KINASE J"/>
    <property type="match status" value="1"/>
</dbReference>
<dbReference type="InterPro" id="IPR036890">
    <property type="entry name" value="HATPase_C_sf"/>
</dbReference>
<evidence type="ECO:0000256" key="18">
    <source>
        <dbReference type="PROSITE-ProRule" id="PRU00169"/>
    </source>
</evidence>
<evidence type="ECO:0000256" key="19">
    <source>
        <dbReference type="SAM" id="Coils"/>
    </source>
</evidence>
<feature type="compositionally biased region" description="Pro residues" evidence="20">
    <location>
        <begin position="1093"/>
        <end position="1103"/>
    </location>
</feature>
<dbReference type="InterPro" id="IPR003661">
    <property type="entry name" value="HisK_dim/P_dom"/>
</dbReference>
<dbReference type="InterPro" id="IPR036097">
    <property type="entry name" value="HisK_dim/P_sf"/>
</dbReference>
<keyword evidence="7 18" id="KW-0597">Phosphoprotein</keyword>
<evidence type="ECO:0000313" key="28">
    <source>
        <dbReference type="Proteomes" id="UP000471031"/>
    </source>
</evidence>
<dbReference type="Gene3D" id="3.30.565.10">
    <property type="entry name" value="Histidine kinase-like ATPase, C-terminal domain"/>
    <property type="match status" value="1"/>
</dbReference>
<evidence type="ECO:0000259" key="24">
    <source>
        <dbReference type="PROSITE" id="PS50112"/>
    </source>
</evidence>
<feature type="transmembrane region" description="Helical" evidence="21">
    <location>
        <begin position="43"/>
        <end position="67"/>
    </location>
</feature>
<feature type="domain" description="PAC" evidence="25">
    <location>
        <begin position="763"/>
        <end position="816"/>
    </location>
</feature>
<feature type="domain" description="PAC" evidence="25">
    <location>
        <begin position="639"/>
        <end position="691"/>
    </location>
</feature>
<dbReference type="CDD" id="cd00130">
    <property type="entry name" value="PAS"/>
    <property type="match status" value="1"/>
</dbReference>
<dbReference type="NCBIfam" id="TIGR00229">
    <property type="entry name" value="sensory_box"/>
    <property type="match status" value="2"/>
</dbReference>
<dbReference type="PRINTS" id="PR00344">
    <property type="entry name" value="BCTRLSENSOR"/>
</dbReference>
<comment type="subcellular location">
    <subcellularLocation>
        <location evidence="2">Cell membrane</location>
        <topology evidence="2">Multi-pass membrane protein</topology>
    </subcellularLocation>
</comment>
<feature type="domain" description="HAMP" evidence="26">
    <location>
        <begin position="480"/>
        <end position="535"/>
    </location>
</feature>
<evidence type="ECO:0000256" key="17">
    <source>
        <dbReference type="ARBA" id="ARBA00074306"/>
    </source>
</evidence>
<dbReference type="Gene3D" id="6.10.340.10">
    <property type="match status" value="1"/>
</dbReference>
<evidence type="ECO:0000256" key="5">
    <source>
        <dbReference type="ARBA" id="ARBA00018672"/>
    </source>
</evidence>
<feature type="transmembrane region" description="Helical" evidence="21">
    <location>
        <begin position="144"/>
        <end position="160"/>
    </location>
</feature>
<dbReference type="GO" id="GO:0005886">
    <property type="term" value="C:plasma membrane"/>
    <property type="evidence" value="ECO:0007669"/>
    <property type="project" value="UniProtKB-SubCell"/>
</dbReference>
<evidence type="ECO:0000256" key="4">
    <source>
        <dbReference type="ARBA" id="ARBA00012438"/>
    </source>
</evidence>
<evidence type="ECO:0000256" key="15">
    <source>
        <dbReference type="ARBA" id="ARBA00023136"/>
    </source>
</evidence>
<dbReference type="Pfam" id="PF00072">
    <property type="entry name" value="Response_reg"/>
    <property type="match status" value="1"/>
</dbReference>
<dbReference type="InterPro" id="IPR005467">
    <property type="entry name" value="His_kinase_dom"/>
</dbReference>
<dbReference type="EMBL" id="WXEX01000007">
    <property type="protein sequence ID" value="MZP43392.1"/>
    <property type="molecule type" value="Genomic_DNA"/>
</dbReference>
<keyword evidence="6" id="KW-1003">Cell membrane</keyword>
<dbReference type="InterPro" id="IPR013656">
    <property type="entry name" value="PAS_4"/>
</dbReference>
<evidence type="ECO:0000256" key="8">
    <source>
        <dbReference type="ARBA" id="ARBA00022679"/>
    </source>
</evidence>
<dbReference type="SUPFAM" id="SSF55785">
    <property type="entry name" value="PYP-like sensor domain (PAS domain)"/>
    <property type="match status" value="2"/>
</dbReference>
<dbReference type="SUPFAM" id="SSF55874">
    <property type="entry name" value="ATPase domain of HSP90 chaperone/DNA topoisomerase II/histidine kinase"/>
    <property type="match status" value="1"/>
</dbReference>
<dbReference type="OrthoDB" id="9790669at2"/>
<keyword evidence="14" id="KW-0902">Two-component regulatory system</keyword>
<keyword evidence="8" id="KW-0808">Transferase</keyword>
<evidence type="ECO:0000256" key="3">
    <source>
        <dbReference type="ARBA" id="ARBA00006402"/>
    </source>
</evidence>
<keyword evidence="28" id="KW-1185">Reference proteome</keyword>
<feature type="domain" description="PAS" evidence="24">
    <location>
        <begin position="565"/>
        <end position="631"/>
    </location>
</feature>
<dbReference type="PROSITE" id="PS50109">
    <property type="entry name" value="HIS_KIN"/>
    <property type="match status" value="1"/>
</dbReference>
<dbReference type="InterPro" id="IPR000700">
    <property type="entry name" value="PAS-assoc_C"/>
</dbReference>
<dbReference type="Pfam" id="PF00512">
    <property type="entry name" value="HisKA"/>
    <property type="match status" value="1"/>
</dbReference>
<comment type="function">
    <text evidence="16">May play the central regulatory role in sporulation. It may be an element of the effector pathway responsible for the activation of sporulation genes in response to nutritional stress. Spo0A may act in concert with spo0H (a sigma factor) to control the expression of some genes that are critical to the sporulation process.</text>
</comment>
<keyword evidence="12" id="KW-0067">ATP-binding</keyword>
<dbReference type="PROSITE" id="PS50885">
    <property type="entry name" value="HAMP"/>
    <property type="match status" value="1"/>
</dbReference>
<dbReference type="Pfam" id="PF08448">
    <property type="entry name" value="PAS_4"/>
    <property type="match status" value="1"/>
</dbReference>
<keyword evidence="19" id="KW-0175">Coiled coil</keyword>
<dbReference type="InterPro" id="IPR001789">
    <property type="entry name" value="Sig_transdc_resp-reg_receiver"/>
</dbReference>
<dbReference type="Proteomes" id="UP000471031">
    <property type="component" value="Unassembled WGS sequence"/>
</dbReference>
<evidence type="ECO:0000259" key="23">
    <source>
        <dbReference type="PROSITE" id="PS50110"/>
    </source>
</evidence>
<feature type="transmembrane region" description="Helical" evidence="21">
    <location>
        <begin position="12"/>
        <end position="31"/>
    </location>
</feature>
<reference evidence="27 28" key="1">
    <citation type="submission" date="2020-01" db="EMBL/GenBank/DDBJ databases">
        <title>Whole genome sequence of Heliobacterium gestii DSM 11169.</title>
        <authorList>
            <person name="Kyndt J.A."/>
            <person name="Meyer T.E."/>
        </authorList>
    </citation>
    <scope>NUCLEOTIDE SEQUENCE [LARGE SCALE GENOMIC DNA]</scope>
    <source>
        <strain evidence="27 28">DSM 11169</strain>
    </source>
</reference>
<dbReference type="EC" id="2.7.13.3" evidence="4"/>
<keyword evidence="13 21" id="KW-1133">Transmembrane helix</keyword>
<sequence>MSTTTPSNPAKLPGYLLLIALTSLGLLGNYFNLPLFFGVEFLYGSIAVMVVLVLYGLPWGLVVSAIAAGYTIILWNHPYAAIILVLETLAAGLALRRWPHSLVFATSLFWLLIGMPLVWLLYYGVMKVDPTLTLLIMLKQATNGIFNALIASLLVLYAPFERWGIPLQRRYRRTLAQTWYLSLMACVLIPAILMLTAYSRNAFMKIEQSVIAELDNITSTTDKWVDIRFQEGFLLLNEVGRIAVEADMQPAPKLQGTLRLTQNIRMEYSKLRLYDTSGALLAPSDVSDSQTGITSRSEERIQQARSSRQFFLSEAFVDENGHPSVETAIPIRNEGRLIGVAAGNLNLDFIRKNLLTSSLDPAGYAQVTLLNQAGQVMASTREDLPFLARYADHQSGKVIPLRDGVWQRIPDEKNLPPVTKWQRSAYLRETVVSDDLPWKVIVEIPLAPYQKQLMEEYIRNLALMLAFTFSALVIGAWHNRQSTHPVSQLVEVTRDLPDKILSRTRVDWPQSIIVEFDDLITNFQAMADALQDKFQQIQQANETLEEKVRERTQALADANLELRHEQVFISTVLDTSGALIMVLDRTGRIVRFNRACEEISGYTFDEVKGRVFWDFLPLPESAETLRTAFENPQEIAFIQKTQNQWVTKEGCLRMITWSNALLYDSFGQAEYIIATGIDVTEQHQAEELRLQLADEFKQTIQMLPNIVFKLKRMPDGRFCFTFNEGAVAEKFGLTTDAVKGRAIEEVHPPEFSHISVPAIEKVFRGELQEFTTEMGGRTFYNYAKPYYEKGERQPSGVVGFVSDITELKKTEEELVRQKQAAEEANQAKSDFLAMMSHEIRTPMNGILGMTELLLYSSLDEEQRDYAVTVQESAELLMAIINDVLDFSKIEAGKMELESVPFYVEPLVDGVEKLMHRHALEKGIALTALVDPRLRQALLGDPVRIRQILLNLTSNAVKFTERGRVSIMVSQQSWEEQRLTIRFEVADTGIGINKEAQERLFHPFTQADGSMTRRFGGTGLGLAISKRLVDMMGGEIGLESEPDKGSTFWVAIPFSLAEERAKTPAEGDTWAPISTSTFTPTPISTSTAPTSTPTLPPPAPAPAPTPVPTLELGPSQAMIVQGSQQEEQRILLVEDNPVNQRLTDMQLKKLGYPVRTVSNGTEALLAVREETFALILMDCQMPEMDGFETTRRIRAMEAGAGKRVPIVAMTAMAMPGDRERCQEAGMDDYLCKPVEMKEMAAMLSKRLGGSN</sequence>
<dbReference type="SMART" id="SM00387">
    <property type="entry name" value="HATPase_c"/>
    <property type="match status" value="1"/>
</dbReference>
<dbReference type="CDD" id="cd18773">
    <property type="entry name" value="PDC1_HK_sensor"/>
    <property type="match status" value="1"/>
</dbReference>
<evidence type="ECO:0000256" key="21">
    <source>
        <dbReference type="SAM" id="Phobius"/>
    </source>
</evidence>
<evidence type="ECO:0000256" key="10">
    <source>
        <dbReference type="ARBA" id="ARBA00022741"/>
    </source>
</evidence>
<dbReference type="CDD" id="cd17546">
    <property type="entry name" value="REC_hyHK_CKI1_RcsC-like"/>
    <property type="match status" value="1"/>
</dbReference>
<feature type="coiled-coil region" evidence="19">
    <location>
        <begin position="520"/>
        <end position="561"/>
    </location>
</feature>
<feature type="modified residue" description="4-aspartylphosphate" evidence="18">
    <location>
        <position position="1177"/>
    </location>
</feature>
<dbReference type="PROSITE" id="PS50113">
    <property type="entry name" value="PAC"/>
    <property type="match status" value="2"/>
</dbReference>
<dbReference type="PROSITE" id="PS50110">
    <property type="entry name" value="RESPONSE_REGULATORY"/>
    <property type="match status" value="1"/>
</dbReference>
<dbReference type="SMART" id="SM00086">
    <property type="entry name" value="PAC"/>
    <property type="match status" value="2"/>
</dbReference>
<evidence type="ECO:0000256" key="7">
    <source>
        <dbReference type="ARBA" id="ARBA00022553"/>
    </source>
</evidence>
<organism evidence="27 28">
    <name type="scientific">Heliomicrobium gestii</name>
    <name type="common">Heliobacterium gestii</name>
    <dbReference type="NCBI Taxonomy" id="2699"/>
    <lineage>
        <taxon>Bacteria</taxon>
        <taxon>Bacillati</taxon>
        <taxon>Bacillota</taxon>
        <taxon>Clostridia</taxon>
        <taxon>Eubacteriales</taxon>
        <taxon>Heliobacteriaceae</taxon>
        <taxon>Heliomicrobium</taxon>
    </lineage>
</organism>
<gene>
    <name evidence="27" type="ORF">GTO89_10100</name>
</gene>
<dbReference type="PANTHER" id="PTHR45339:SF1">
    <property type="entry name" value="HYBRID SIGNAL TRANSDUCTION HISTIDINE KINASE J"/>
    <property type="match status" value="1"/>
</dbReference>
<feature type="transmembrane region" description="Helical" evidence="21">
    <location>
        <begin position="102"/>
        <end position="123"/>
    </location>
</feature>
<evidence type="ECO:0000256" key="11">
    <source>
        <dbReference type="ARBA" id="ARBA00022777"/>
    </source>
</evidence>
<keyword evidence="15 21" id="KW-0472">Membrane</keyword>
<evidence type="ECO:0000256" key="9">
    <source>
        <dbReference type="ARBA" id="ARBA00022692"/>
    </source>
</evidence>
<dbReference type="SMART" id="SM00091">
    <property type="entry name" value="PAS"/>
    <property type="match status" value="1"/>
</dbReference>
<dbReference type="InterPro" id="IPR011006">
    <property type="entry name" value="CheY-like_superfamily"/>
</dbReference>
<evidence type="ECO:0000259" key="22">
    <source>
        <dbReference type="PROSITE" id="PS50109"/>
    </source>
</evidence>
<dbReference type="SMART" id="SM00388">
    <property type="entry name" value="HisKA"/>
    <property type="match status" value="1"/>
</dbReference>
<evidence type="ECO:0000313" key="27">
    <source>
        <dbReference type="EMBL" id="MZP43392.1"/>
    </source>
</evidence>
<evidence type="ECO:0000259" key="25">
    <source>
        <dbReference type="PROSITE" id="PS50113"/>
    </source>
</evidence>
<accession>A0A845L9Q8</accession>
<dbReference type="FunFam" id="1.10.287.130:FF:000003">
    <property type="entry name" value="Histidine kinase"/>
    <property type="match status" value="1"/>
</dbReference>
<dbReference type="FunFam" id="3.30.565.10:FF:000010">
    <property type="entry name" value="Sensor histidine kinase RcsC"/>
    <property type="match status" value="1"/>
</dbReference>
<dbReference type="InterPro" id="IPR000014">
    <property type="entry name" value="PAS"/>
</dbReference>
<keyword evidence="9 21" id="KW-0812">Transmembrane</keyword>
<feature type="domain" description="Histidine kinase" evidence="22">
    <location>
        <begin position="834"/>
        <end position="1055"/>
    </location>
</feature>
<dbReference type="CDD" id="cd16922">
    <property type="entry name" value="HATPase_EvgS-ArcB-TorS-like"/>
    <property type="match status" value="1"/>
</dbReference>
<feature type="compositionally biased region" description="Low complexity" evidence="20">
    <location>
        <begin position="1070"/>
        <end position="1092"/>
    </location>
</feature>
<dbReference type="SUPFAM" id="SSF52172">
    <property type="entry name" value="CheY-like"/>
    <property type="match status" value="1"/>
</dbReference>
<dbReference type="CDD" id="cd00082">
    <property type="entry name" value="HisKA"/>
    <property type="match status" value="1"/>
</dbReference>
<dbReference type="Pfam" id="PF02518">
    <property type="entry name" value="HATPase_c"/>
    <property type="match status" value="1"/>
</dbReference>
<evidence type="ECO:0000256" key="12">
    <source>
        <dbReference type="ARBA" id="ARBA00022840"/>
    </source>
</evidence>
<evidence type="ECO:0000256" key="2">
    <source>
        <dbReference type="ARBA" id="ARBA00004651"/>
    </source>
</evidence>
<comment type="caution">
    <text evidence="27">The sequence shown here is derived from an EMBL/GenBank/DDBJ whole genome shotgun (WGS) entry which is preliminary data.</text>
</comment>
<evidence type="ECO:0000256" key="13">
    <source>
        <dbReference type="ARBA" id="ARBA00022989"/>
    </source>
</evidence>
<evidence type="ECO:0000259" key="26">
    <source>
        <dbReference type="PROSITE" id="PS50885"/>
    </source>
</evidence>
<proteinExistence type="inferred from homology"/>
<dbReference type="GO" id="GO:0005524">
    <property type="term" value="F:ATP binding"/>
    <property type="evidence" value="ECO:0007669"/>
    <property type="project" value="UniProtKB-KW"/>
</dbReference>
<feature type="domain" description="Response regulatory" evidence="23">
    <location>
        <begin position="1128"/>
        <end position="1246"/>
    </location>
</feature>
<feature type="region of interest" description="Disordered" evidence="20">
    <location>
        <begin position="1063"/>
        <end position="1103"/>
    </location>
</feature>
<evidence type="ECO:0000256" key="14">
    <source>
        <dbReference type="ARBA" id="ARBA00023012"/>
    </source>
</evidence>
<dbReference type="Gene3D" id="3.40.50.2300">
    <property type="match status" value="1"/>
</dbReference>
<dbReference type="InterPro" id="IPR001610">
    <property type="entry name" value="PAC"/>
</dbReference>
<dbReference type="InterPro" id="IPR004358">
    <property type="entry name" value="Sig_transdc_His_kin-like_C"/>
</dbReference>
<dbReference type="Gene3D" id="1.10.287.130">
    <property type="match status" value="1"/>
</dbReference>
<comment type="similarity">
    <text evidence="3">In the N-terminal section; belongs to the phytochrome family.</text>
</comment>
<dbReference type="InterPro" id="IPR003660">
    <property type="entry name" value="HAMP_dom"/>
</dbReference>
<dbReference type="RefSeq" id="WP_161261951.1">
    <property type="nucleotide sequence ID" value="NZ_JAFBDC010000016.1"/>
</dbReference>
<dbReference type="Gene3D" id="3.30.450.20">
    <property type="entry name" value="PAS domain"/>
    <property type="match status" value="3"/>
</dbReference>
<feature type="transmembrane region" description="Helical" evidence="21">
    <location>
        <begin position="180"/>
        <end position="198"/>
    </location>
</feature>
<evidence type="ECO:0000256" key="16">
    <source>
        <dbReference type="ARBA" id="ARBA00024867"/>
    </source>
</evidence>
<keyword evidence="11" id="KW-0418">Kinase</keyword>
<evidence type="ECO:0000256" key="20">
    <source>
        <dbReference type="SAM" id="MobiDB-lite"/>
    </source>
</evidence>
<feature type="transmembrane region" description="Helical" evidence="21">
    <location>
        <begin position="79"/>
        <end position="96"/>
    </location>
</feature>
<name>A0A845L9Q8_HELGE</name>
<dbReference type="GO" id="GO:0000155">
    <property type="term" value="F:phosphorelay sensor kinase activity"/>
    <property type="evidence" value="ECO:0007669"/>
    <property type="project" value="InterPro"/>
</dbReference>